<evidence type="ECO:0000313" key="2">
    <source>
        <dbReference type="Proteomes" id="UP000004358"/>
    </source>
</evidence>
<comment type="caution">
    <text evidence="1">The sequence shown here is derived from an EMBL/GenBank/DDBJ whole genome shotgun (WGS) entry which is preliminary data.</text>
</comment>
<dbReference type="RefSeq" id="WP_002651621.1">
    <property type="nucleotide sequence ID" value="NZ_CH672376.1"/>
</dbReference>
<dbReference type="Proteomes" id="UP000004358">
    <property type="component" value="Unassembled WGS sequence"/>
</dbReference>
<accession>A3ZZH2</accession>
<gene>
    <name evidence="1" type="ORF">DSM3645_18981</name>
</gene>
<protein>
    <recommendedName>
        <fullName evidence="3">DUF2092 domain-containing protein</fullName>
    </recommendedName>
</protein>
<name>A3ZZH2_9BACT</name>
<proteinExistence type="predicted"/>
<dbReference type="EMBL" id="AANZ01000024">
    <property type="protein sequence ID" value="EAQ78135.1"/>
    <property type="molecule type" value="Genomic_DNA"/>
</dbReference>
<dbReference type="AlphaFoldDB" id="A3ZZH2"/>
<organism evidence="1 2">
    <name type="scientific">Blastopirellula marina DSM 3645</name>
    <dbReference type="NCBI Taxonomy" id="314230"/>
    <lineage>
        <taxon>Bacteria</taxon>
        <taxon>Pseudomonadati</taxon>
        <taxon>Planctomycetota</taxon>
        <taxon>Planctomycetia</taxon>
        <taxon>Pirellulales</taxon>
        <taxon>Pirellulaceae</taxon>
        <taxon>Blastopirellula</taxon>
    </lineage>
</organism>
<sequence>MSNNRRNVTLLTAAVVLAVFTAVCAVEFPSLPLLAPASQAVAADVASGDSLTSAGRNADQLLAAAIRRVLACSSIVTRMEYSTITPAAAGSGYYLEKGALLRRLELKLRGVEQASLLQISNGRMLWTRCTTQRETMTSETKPPTPLHSPQMHLAELGLPGLLAQLKAEYDLVLVGAGKLADEDVFVLKGVLKRDTLVSRLPQHAAEIRSGAFSAWSELPEGTPAALIIALGREDAVPRRIQFHAITDGAALAAWPKLETHETRTIDLRDVQLNQPIASATFVHP</sequence>
<reference evidence="1 2" key="1">
    <citation type="submission" date="2006-02" db="EMBL/GenBank/DDBJ databases">
        <authorList>
            <person name="Amann R."/>
            <person name="Ferriera S."/>
            <person name="Johnson J."/>
            <person name="Kravitz S."/>
            <person name="Halpern A."/>
            <person name="Remington K."/>
            <person name="Beeson K."/>
            <person name="Tran B."/>
            <person name="Rogers Y.-H."/>
            <person name="Friedman R."/>
            <person name="Venter J.C."/>
        </authorList>
    </citation>
    <scope>NUCLEOTIDE SEQUENCE [LARGE SCALE GENOMIC DNA]</scope>
    <source>
        <strain evidence="1 2">DSM 3645</strain>
    </source>
</reference>
<dbReference type="HOGENOM" id="CLU_978832_0_0_0"/>
<evidence type="ECO:0008006" key="3">
    <source>
        <dbReference type="Google" id="ProtNLM"/>
    </source>
</evidence>
<evidence type="ECO:0000313" key="1">
    <source>
        <dbReference type="EMBL" id="EAQ78135.1"/>
    </source>
</evidence>
<dbReference type="OrthoDB" id="257046at2"/>